<feature type="non-terminal residue" evidence="2">
    <location>
        <position position="1"/>
    </location>
</feature>
<keyword evidence="3" id="KW-1185">Reference proteome</keyword>
<sequence length="123" mass="13642">MEGHWGEALFHTVQVISNQQHTTTASGEESAEKEGGEANATDTAATVNFELPPPDKASQRQSTADEMDTYAPINMTEFKTLAHDVTSDSDDGFQDFLSDEEEHDTLVDQESVALEHRMKTVRR</sequence>
<organism evidence="2 3">
    <name type="scientific">Phytophthora megakarya</name>
    <dbReference type="NCBI Taxonomy" id="4795"/>
    <lineage>
        <taxon>Eukaryota</taxon>
        <taxon>Sar</taxon>
        <taxon>Stramenopiles</taxon>
        <taxon>Oomycota</taxon>
        <taxon>Peronosporomycetes</taxon>
        <taxon>Peronosporales</taxon>
        <taxon>Peronosporaceae</taxon>
        <taxon>Phytophthora</taxon>
    </lineage>
</organism>
<comment type="caution">
    <text evidence="2">The sequence shown here is derived from an EMBL/GenBank/DDBJ whole genome shotgun (WGS) entry which is preliminary data.</text>
</comment>
<dbReference type="Proteomes" id="UP000198211">
    <property type="component" value="Unassembled WGS sequence"/>
</dbReference>
<reference evidence="3" key="1">
    <citation type="submission" date="2017-03" db="EMBL/GenBank/DDBJ databases">
        <title>Phytopthora megakarya and P. palmivora, two closely related causual agents of cacao black pod achieved similar genome size and gene model numbers by different mechanisms.</title>
        <authorList>
            <person name="Ali S."/>
            <person name="Shao J."/>
            <person name="Larry D.J."/>
            <person name="Kronmiller B."/>
            <person name="Shen D."/>
            <person name="Strem M.D."/>
            <person name="Melnick R.L."/>
            <person name="Guiltinan M.J."/>
            <person name="Tyler B.M."/>
            <person name="Meinhardt L.W."/>
            <person name="Bailey B.A."/>
        </authorList>
    </citation>
    <scope>NUCLEOTIDE SEQUENCE [LARGE SCALE GENOMIC DNA]</scope>
    <source>
        <strain evidence="3">zdho120</strain>
    </source>
</reference>
<feature type="region of interest" description="Disordered" evidence="1">
    <location>
        <begin position="16"/>
        <end position="64"/>
    </location>
</feature>
<evidence type="ECO:0000313" key="3">
    <source>
        <dbReference type="Proteomes" id="UP000198211"/>
    </source>
</evidence>
<evidence type="ECO:0000313" key="2">
    <source>
        <dbReference type="EMBL" id="OWY90077.1"/>
    </source>
</evidence>
<dbReference type="OrthoDB" id="20086at2759"/>
<accession>A0A225U9Z4</accession>
<dbReference type="EMBL" id="NBNE01023977">
    <property type="protein sequence ID" value="OWY90077.1"/>
    <property type="molecule type" value="Genomic_DNA"/>
</dbReference>
<protein>
    <submittedName>
        <fullName evidence="2">Uncharacterized protein</fullName>
    </submittedName>
</protein>
<gene>
    <name evidence="2" type="ORF">PHMEG_00041961</name>
</gene>
<evidence type="ECO:0000256" key="1">
    <source>
        <dbReference type="SAM" id="MobiDB-lite"/>
    </source>
</evidence>
<proteinExistence type="predicted"/>
<name>A0A225U9Z4_9STRA</name>
<dbReference type="AlphaFoldDB" id="A0A225U9Z4"/>